<proteinExistence type="predicted"/>
<name>A0A8B6M1Z9_METTU</name>
<evidence type="ECO:0000256" key="1">
    <source>
        <dbReference type="SAM" id="MobiDB-lite"/>
    </source>
</evidence>
<dbReference type="Proteomes" id="UP000485880">
    <property type="component" value="Unassembled WGS sequence"/>
</dbReference>
<dbReference type="AlphaFoldDB" id="A0A8B6M1Z9"/>
<gene>
    <name evidence="2" type="ORF">MPC4_10464</name>
</gene>
<organism evidence="2 3">
    <name type="scientific">Methylocella tundrae</name>
    <dbReference type="NCBI Taxonomy" id="227605"/>
    <lineage>
        <taxon>Bacteria</taxon>
        <taxon>Pseudomonadati</taxon>
        <taxon>Pseudomonadota</taxon>
        <taxon>Alphaproteobacteria</taxon>
        <taxon>Hyphomicrobiales</taxon>
        <taxon>Beijerinckiaceae</taxon>
        <taxon>Methylocella</taxon>
    </lineage>
</organism>
<reference evidence="2 3" key="1">
    <citation type="submission" date="2019-05" db="EMBL/GenBank/DDBJ databases">
        <authorList>
            <person name="Farhan Ul Haque M."/>
        </authorList>
    </citation>
    <scope>NUCLEOTIDE SEQUENCE [LARGE SCALE GENOMIC DNA]</scope>
    <source>
        <strain evidence="2">2</strain>
    </source>
</reference>
<dbReference type="EMBL" id="CABFMQ020000001">
    <property type="protein sequence ID" value="VTZ48509.1"/>
    <property type="molecule type" value="Genomic_DNA"/>
</dbReference>
<sequence>MRLAYRSWTQALRGWQRASARRSRWAQIAQSTASPRQSIATSMSVIIFDSRTIGDAQKQPGIDLVGRIKVKKLHHRGASFVQCANAHLQVGVALQGEHEEAWQNRCEGAKIGVLTVDVAPVARETKFVRRHDETFARDLKGLQHMALVKIEAIETDQHGRMIRREVASREEVRLCNVVKVVSLAGFAQTPLGGGRQAGPEHGRGNGVDLESG</sequence>
<evidence type="ECO:0000313" key="2">
    <source>
        <dbReference type="EMBL" id="VTZ48509.1"/>
    </source>
</evidence>
<feature type="region of interest" description="Disordered" evidence="1">
    <location>
        <begin position="191"/>
        <end position="212"/>
    </location>
</feature>
<accession>A0A8B6M1Z9</accession>
<comment type="caution">
    <text evidence="2">The sequence shown here is derived from an EMBL/GenBank/DDBJ whole genome shotgun (WGS) entry which is preliminary data.</text>
</comment>
<protein>
    <submittedName>
        <fullName evidence="2">Uncharacterized protein</fullName>
    </submittedName>
</protein>
<evidence type="ECO:0000313" key="3">
    <source>
        <dbReference type="Proteomes" id="UP000485880"/>
    </source>
</evidence>
<keyword evidence="3" id="KW-1185">Reference proteome</keyword>